<dbReference type="Proteomes" id="UP001054902">
    <property type="component" value="Unassembled WGS sequence"/>
</dbReference>
<evidence type="ECO:0000313" key="2">
    <source>
        <dbReference type="Proteomes" id="UP001054902"/>
    </source>
</evidence>
<gene>
    <name evidence="1" type="ORF">CTEN210_02758</name>
</gene>
<keyword evidence="2" id="KW-1185">Reference proteome</keyword>
<dbReference type="AlphaFoldDB" id="A0AAD3CIJ0"/>
<comment type="caution">
    <text evidence="1">The sequence shown here is derived from an EMBL/GenBank/DDBJ whole genome shotgun (WGS) entry which is preliminary data.</text>
</comment>
<proteinExistence type="predicted"/>
<reference evidence="1 2" key="1">
    <citation type="journal article" date="2021" name="Sci. Rep.">
        <title>The genome of the diatom Chaetoceros tenuissimus carries an ancient integrated fragment of an extant virus.</title>
        <authorList>
            <person name="Hongo Y."/>
            <person name="Kimura K."/>
            <person name="Takaki Y."/>
            <person name="Yoshida Y."/>
            <person name="Baba S."/>
            <person name="Kobayashi G."/>
            <person name="Nagasaki K."/>
            <person name="Hano T."/>
            <person name="Tomaru Y."/>
        </authorList>
    </citation>
    <scope>NUCLEOTIDE SEQUENCE [LARGE SCALE GENOMIC DNA]</scope>
    <source>
        <strain evidence="1 2">NIES-3715</strain>
    </source>
</reference>
<evidence type="ECO:0000313" key="1">
    <source>
        <dbReference type="EMBL" id="GFH46284.1"/>
    </source>
</evidence>
<name>A0AAD3CIJ0_9STRA</name>
<accession>A0AAD3CIJ0</accession>
<protein>
    <submittedName>
        <fullName evidence="1">Uncharacterized protein</fullName>
    </submittedName>
</protein>
<organism evidence="1 2">
    <name type="scientific">Chaetoceros tenuissimus</name>
    <dbReference type="NCBI Taxonomy" id="426638"/>
    <lineage>
        <taxon>Eukaryota</taxon>
        <taxon>Sar</taxon>
        <taxon>Stramenopiles</taxon>
        <taxon>Ochrophyta</taxon>
        <taxon>Bacillariophyta</taxon>
        <taxon>Coscinodiscophyceae</taxon>
        <taxon>Chaetocerotophycidae</taxon>
        <taxon>Chaetocerotales</taxon>
        <taxon>Chaetocerotaceae</taxon>
        <taxon>Chaetoceros</taxon>
    </lineage>
</organism>
<dbReference type="EMBL" id="BLLK01000022">
    <property type="protein sequence ID" value="GFH46284.1"/>
    <property type="molecule type" value="Genomic_DNA"/>
</dbReference>
<sequence>MFSQHDMVDLVQNSAPPTCTRSAPTSRPTEVAFGTMQFKQSMVAFGIHPQFMFDGSDHRSMEIAFAKETLLGDTIPLTWTQPSINANHPKQVQTFVDELLKLHRKRKTLDALLAAEEKLKSNDL</sequence>